<keyword evidence="2" id="KW-0812">Transmembrane</keyword>
<protein>
    <submittedName>
        <fullName evidence="3">Uncharacterized protein</fullName>
    </submittedName>
</protein>
<proteinExistence type="predicted"/>
<evidence type="ECO:0000256" key="1">
    <source>
        <dbReference type="SAM" id="MobiDB-lite"/>
    </source>
</evidence>
<organism evidence="3">
    <name type="scientific">viral metagenome</name>
    <dbReference type="NCBI Taxonomy" id="1070528"/>
    <lineage>
        <taxon>unclassified sequences</taxon>
        <taxon>metagenomes</taxon>
        <taxon>organismal metagenomes</taxon>
    </lineage>
</organism>
<feature type="region of interest" description="Disordered" evidence="1">
    <location>
        <begin position="58"/>
        <end position="105"/>
    </location>
</feature>
<feature type="compositionally biased region" description="Gly residues" evidence="1">
    <location>
        <begin position="65"/>
        <end position="93"/>
    </location>
</feature>
<sequence>MLFFTLKTIFISLMLIALIHYLYAFLKDTLTIPKVKDLVNKPAKRYDEMYDMMQNKHAGMQQGTGQQGTGQQGTGQQGTGQQGTGQQGTGQQGTGQQIKQDTSMQDELKNFLSELKKPDLAQNVGPNVGPNVVKYKNTMNDSFPTANELSSGSYSPF</sequence>
<name>A0A6C0IIF0_9ZZZZ</name>
<keyword evidence="2" id="KW-0472">Membrane</keyword>
<reference evidence="3" key="1">
    <citation type="journal article" date="2020" name="Nature">
        <title>Giant virus diversity and host interactions through global metagenomics.</title>
        <authorList>
            <person name="Schulz F."/>
            <person name="Roux S."/>
            <person name="Paez-Espino D."/>
            <person name="Jungbluth S."/>
            <person name="Walsh D.A."/>
            <person name="Denef V.J."/>
            <person name="McMahon K.D."/>
            <person name="Konstantinidis K.T."/>
            <person name="Eloe-Fadrosh E.A."/>
            <person name="Kyrpides N.C."/>
            <person name="Woyke T."/>
        </authorList>
    </citation>
    <scope>NUCLEOTIDE SEQUENCE</scope>
    <source>
        <strain evidence="3">GVMAG-M-3300023184-89</strain>
    </source>
</reference>
<dbReference type="AlphaFoldDB" id="A0A6C0IIF0"/>
<dbReference type="EMBL" id="MN740194">
    <property type="protein sequence ID" value="QHT92752.1"/>
    <property type="molecule type" value="Genomic_DNA"/>
</dbReference>
<keyword evidence="2" id="KW-1133">Transmembrane helix</keyword>
<feature type="transmembrane region" description="Helical" evidence="2">
    <location>
        <begin position="6"/>
        <end position="26"/>
    </location>
</feature>
<accession>A0A6C0IIF0</accession>
<evidence type="ECO:0000313" key="3">
    <source>
        <dbReference type="EMBL" id="QHT92752.1"/>
    </source>
</evidence>
<evidence type="ECO:0000256" key="2">
    <source>
        <dbReference type="SAM" id="Phobius"/>
    </source>
</evidence>